<proteinExistence type="predicted"/>
<accession>A0A9Q0FM85</accession>
<dbReference type="EMBL" id="JAKUCV010005044">
    <property type="protein sequence ID" value="KAJ4832911.1"/>
    <property type="molecule type" value="Genomic_DNA"/>
</dbReference>
<evidence type="ECO:0000313" key="1">
    <source>
        <dbReference type="EMBL" id="KAJ4832911.1"/>
    </source>
</evidence>
<gene>
    <name evidence="1" type="ORF">Tsubulata_044216</name>
</gene>
<dbReference type="AlphaFoldDB" id="A0A9Q0FM85"/>
<dbReference type="OrthoDB" id="5835829at2759"/>
<comment type="caution">
    <text evidence="1">The sequence shown here is derived from an EMBL/GenBank/DDBJ whole genome shotgun (WGS) entry which is preliminary data.</text>
</comment>
<keyword evidence="2" id="KW-1185">Reference proteome</keyword>
<organism evidence="1 2">
    <name type="scientific">Turnera subulata</name>
    <dbReference type="NCBI Taxonomy" id="218843"/>
    <lineage>
        <taxon>Eukaryota</taxon>
        <taxon>Viridiplantae</taxon>
        <taxon>Streptophyta</taxon>
        <taxon>Embryophyta</taxon>
        <taxon>Tracheophyta</taxon>
        <taxon>Spermatophyta</taxon>
        <taxon>Magnoliopsida</taxon>
        <taxon>eudicotyledons</taxon>
        <taxon>Gunneridae</taxon>
        <taxon>Pentapetalae</taxon>
        <taxon>rosids</taxon>
        <taxon>fabids</taxon>
        <taxon>Malpighiales</taxon>
        <taxon>Passifloraceae</taxon>
        <taxon>Turnera</taxon>
    </lineage>
</organism>
<name>A0A9Q0FM85_9ROSI</name>
<protein>
    <submittedName>
        <fullName evidence="1">Uncharacterized protein</fullName>
    </submittedName>
</protein>
<reference evidence="1" key="1">
    <citation type="submission" date="2022-02" db="EMBL/GenBank/DDBJ databases">
        <authorList>
            <person name="Henning P.M."/>
            <person name="McCubbin A.G."/>
            <person name="Shore J.S."/>
        </authorList>
    </citation>
    <scope>NUCLEOTIDE SEQUENCE</scope>
    <source>
        <strain evidence="1">F60SS</strain>
        <tissue evidence="1">Leaves</tissue>
    </source>
</reference>
<reference evidence="1" key="2">
    <citation type="journal article" date="2023" name="Plants (Basel)">
        <title>Annotation of the Turnera subulata (Passifloraceae) Draft Genome Reveals the S-Locus Evolved after the Divergence of Turneroideae from Passifloroideae in a Stepwise Manner.</title>
        <authorList>
            <person name="Henning P.M."/>
            <person name="Roalson E.H."/>
            <person name="Mir W."/>
            <person name="McCubbin A.G."/>
            <person name="Shore J.S."/>
        </authorList>
    </citation>
    <scope>NUCLEOTIDE SEQUENCE</scope>
    <source>
        <strain evidence="1">F60SS</strain>
    </source>
</reference>
<evidence type="ECO:0000313" key="2">
    <source>
        <dbReference type="Proteomes" id="UP001141552"/>
    </source>
</evidence>
<dbReference type="Proteomes" id="UP001141552">
    <property type="component" value="Unassembled WGS sequence"/>
</dbReference>
<sequence>MDRREEEERMKLLDEMREYSKRALEESGSSYNSIGRLIQDIIAVVEIIKCK</sequence>